<dbReference type="InterPro" id="IPR017441">
    <property type="entry name" value="Protein_kinase_ATP_BS"/>
</dbReference>
<keyword evidence="9" id="KW-1133">Transmembrane helix</keyword>
<evidence type="ECO:0000313" key="12">
    <source>
        <dbReference type="Proteomes" id="UP001501598"/>
    </source>
</evidence>
<gene>
    <name evidence="11" type="ORF">GCM10023175_08190</name>
</gene>
<dbReference type="Gene3D" id="1.10.510.10">
    <property type="entry name" value="Transferase(Phosphotransferase) domain 1"/>
    <property type="match status" value="1"/>
</dbReference>
<dbReference type="GO" id="GO:0016301">
    <property type="term" value="F:kinase activity"/>
    <property type="evidence" value="ECO:0007669"/>
    <property type="project" value="UniProtKB-KW"/>
</dbReference>
<evidence type="ECO:0000313" key="11">
    <source>
        <dbReference type="EMBL" id="GAA4538334.1"/>
    </source>
</evidence>
<keyword evidence="6 7" id="KW-0067">ATP-binding</keyword>
<dbReference type="SUPFAM" id="SSF56112">
    <property type="entry name" value="Protein kinase-like (PK-like)"/>
    <property type="match status" value="1"/>
</dbReference>
<evidence type="ECO:0000259" key="10">
    <source>
        <dbReference type="PROSITE" id="PS50011"/>
    </source>
</evidence>
<feature type="transmembrane region" description="Helical" evidence="9">
    <location>
        <begin position="66"/>
        <end position="88"/>
    </location>
</feature>
<dbReference type="Pfam" id="PF00069">
    <property type="entry name" value="Pkinase"/>
    <property type="match status" value="1"/>
</dbReference>
<feature type="domain" description="Protein kinase" evidence="10">
    <location>
        <begin position="347"/>
        <end position="608"/>
    </location>
</feature>
<dbReference type="PROSITE" id="PS50011">
    <property type="entry name" value="PROTEIN_KINASE_DOM"/>
    <property type="match status" value="1"/>
</dbReference>
<dbReference type="PROSITE" id="PS00108">
    <property type="entry name" value="PROTEIN_KINASE_ST"/>
    <property type="match status" value="1"/>
</dbReference>
<feature type="binding site" evidence="7">
    <location>
        <position position="376"/>
    </location>
    <ligand>
        <name>ATP</name>
        <dbReference type="ChEBI" id="CHEBI:30616"/>
    </ligand>
</feature>
<keyword evidence="5 11" id="KW-0418">Kinase</keyword>
<protein>
    <recommendedName>
        <fullName evidence="1">non-specific serine/threonine protein kinase</fullName>
        <ecNumber evidence="1">2.7.11.1</ecNumber>
    </recommendedName>
</protein>
<dbReference type="InterPro" id="IPR011009">
    <property type="entry name" value="Kinase-like_dom_sf"/>
</dbReference>
<evidence type="ECO:0000256" key="8">
    <source>
        <dbReference type="SAM" id="MobiDB-lite"/>
    </source>
</evidence>
<feature type="transmembrane region" description="Helical" evidence="9">
    <location>
        <begin position="143"/>
        <end position="163"/>
    </location>
</feature>
<evidence type="ECO:0000256" key="1">
    <source>
        <dbReference type="ARBA" id="ARBA00012513"/>
    </source>
</evidence>
<evidence type="ECO:0000256" key="6">
    <source>
        <dbReference type="ARBA" id="ARBA00022840"/>
    </source>
</evidence>
<dbReference type="Proteomes" id="UP001501598">
    <property type="component" value="Unassembled WGS sequence"/>
</dbReference>
<keyword evidence="9" id="KW-0812">Transmembrane</keyword>
<evidence type="ECO:0000256" key="4">
    <source>
        <dbReference type="ARBA" id="ARBA00022741"/>
    </source>
</evidence>
<dbReference type="PANTHER" id="PTHR43289">
    <property type="entry name" value="MITOGEN-ACTIVATED PROTEIN KINASE KINASE KINASE 20-RELATED"/>
    <property type="match status" value="1"/>
</dbReference>
<dbReference type="SMART" id="SM00220">
    <property type="entry name" value="S_TKc"/>
    <property type="match status" value="1"/>
</dbReference>
<comment type="caution">
    <text evidence="11">The sequence shown here is derived from an EMBL/GenBank/DDBJ whole genome shotgun (WGS) entry which is preliminary data.</text>
</comment>
<evidence type="ECO:0000256" key="9">
    <source>
        <dbReference type="SAM" id="Phobius"/>
    </source>
</evidence>
<dbReference type="RefSeq" id="WP_345412788.1">
    <property type="nucleotide sequence ID" value="NZ_BAABGT010000012.1"/>
</dbReference>
<sequence>MDTLVALVGQLLSGLRAAAAPELCPGGWAWAASLLGVGVGLLPAVGAFAVALLRRRIGSGYGGGRGALLAGLGVLFAGLLPLLVFLAAGRVFAAAAAGANVPGVSAAGERSLGTAVCFVGPQSTYLGGGSVADAFDPADPVNLGVAVVLLGIVPLLTALLVGAQARLVLRRGPAWPAKFFWVPALALAVATAGVPAGSAEHLWVGALVGAFAGMVLLAAVPPPSRETVRRSTQPPPPRTRARTPEPRPDLRERMQPIVQRTPPVETGPKPRYATFDSGRLPAAPSPAVPQQRAAAPLAADPGAVPPVPGRGPSGTRVAPVPGGQAAVSPPFPAGVPGPPRPAGGQRFRLIERIGAGGFGRVWLAHDAKLGRTVALKSAHAPDAETEERIRREAAALAAVRHPLCVRIHDLVHARSDPGLAQLEGLVIVMEHVQGVPLSRLVQERGPVDDVAAARIWAGVAGALDAAHQRGVLHRDLKPGNVIVDPAGHPHLIDFGIARRTGDSTLTMTGFVLGTPDYLAPEVAAGAKASARSDVWQLAATVSFALTGFPPRGGHADALSGLRAAATGARLTHLPRRTAHLPLLKHALRSDPNRRPDLAGTQAQLEEWLRRNGVAADGPAVSVGSPRS</sequence>
<organism evidence="11 12">
    <name type="scientific">Pseudonocardia xishanensis</name>
    <dbReference type="NCBI Taxonomy" id="630995"/>
    <lineage>
        <taxon>Bacteria</taxon>
        <taxon>Bacillati</taxon>
        <taxon>Actinomycetota</taxon>
        <taxon>Actinomycetes</taxon>
        <taxon>Pseudonocardiales</taxon>
        <taxon>Pseudonocardiaceae</taxon>
        <taxon>Pseudonocardia</taxon>
    </lineage>
</organism>
<dbReference type="EC" id="2.7.11.1" evidence="1"/>
<accession>A0ABP8RHL2</accession>
<feature type="compositionally biased region" description="Low complexity" evidence="8">
    <location>
        <begin position="288"/>
        <end position="302"/>
    </location>
</feature>
<keyword evidence="9" id="KW-0472">Membrane</keyword>
<evidence type="ECO:0000256" key="5">
    <source>
        <dbReference type="ARBA" id="ARBA00022777"/>
    </source>
</evidence>
<feature type="transmembrane region" description="Helical" evidence="9">
    <location>
        <begin position="29"/>
        <end position="54"/>
    </location>
</feature>
<name>A0ABP8RHL2_9PSEU</name>
<reference evidence="12" key="1">
    <citation type="journal article" date="2019" name="Int. J. Syst. Evol. Microbiol.">
        <title>The Global Catalogue of Microorganisms (GCM) 10K type strain sequencing project: providing services to taxonomists for standard genome sequencing and annotation.</title>
        <authorList>
            <consortium name="The Broad Institute Genomics Platform"/>
            <consortium name="The Broad Institute Genome Sequencing Center for Infectious Disease"/>
            <person name="Wu L."/>
            <person name="Ma J."/>
        </authorList>
    </citation>
    <scope>NUCLEOTIDE SEQUENCE [LARGE SCALE GENOMIC DNA]</scope>
    <source>
        <strain evidence="12">JCM 17906</strain>
    </source>
</reference>
<evidence type="ECO:0000256" key="2">
    <source>
        <dbReference type="ARBA" id="ARBA00022527"/>
    </source>
</evidence>
<dbReference type="InterPro" id="IPR000719">
    <property type="entry name" value="Prot_kinase_dom"/>
</dbReference>
<feature type="transmembrane region" description="Helical" evidence="9">
    <location>
        <begin position="202"/>
        <end position="220"/>
    </location>
</feature>
<keyword evidence="12" id="KW-1185">Reference proteome</keyword>
<keyword evidence="2" id="KW-0723">Serine/threonine-protein kinase</keyword>
<feature type="compositionally biased region" description="Basic and acidic residues" evidence="8">
    <location>
        <begin position="242"/>
        <end position="254"/>
    </location>
</feature>
<proteinExistence type="predicted"/>
<dbReference type="InterPro" id="IPR008271">
    <property type="entry name" value="Ser/Thr_kinase_AS"/>
</dbReference>
<keyword evidence="3" id="KW-0808">Transferase</keyword>
<keyword evidence="4 7" id="KW-0547">Nucleotide-binding</keyword>
<dbReference type="CDD" id="cd14014">
    <property type="entry name" value="STKc_PknB_like"/>
    <property type="match status" value="1"/>
</dbReference>
<feature type="region of interest" description="Disordered" evidence="8">
    <location>
        <begin position="222"/>
        <end position="304"/>
    </location>
</feature>
<feature type="transmembrane region" description="Helical" evidence="9">
    <location>
        <begin position="175"/>
        <end position="196"/>
    </location>
</feature>
<dbReference type="Gene3D" id="3.30.200.20">
    <property type="entry name" value="Phosphorylase Kinase, domain 1"/>
    <property type="match status" value="1"/>
</dbReference>
<evidence type="ECO:0000256" key="3">
    <source>
        <dbReference type="ARBA" id="ARBA00022679"/>
    </source>
</evidence>
<dbReference type="PROSITE" id="PS00107">
    <property type="entry name" value="PROTEIN_KINASE_ATP"/>
    <property type="match status" value="1"/>
</dbReference>
<dbReference type="PANTHER" id="PTHR43289:SF6">
    <property type="entry name" value="SERINE_THREONINE-PROTEIN KINASE NEKL-3"/>
    <property type="match status" value="1"/>
</dbReference>
<evidence type="ECO:0000256" key="7">
    <source>
        <dbReference type="PROSITE-ProRule" id="PRU10141"/>
    </source>
</evidence>
<dbReference type="EMBL" id="BAABGT010000012">
    <property type="protein sequence ID" value="GAA4538334.1"/>
    <property type="molecule type" value="Genomic_DNA"/>
</dbReference>